<accession>A0A4Q0YKR0</accession>
<dbReference type="EMBL" id="PEIB01000038">
    <property type="protein sequence ID" value="RXJ71332.1"/>
    <property type="molecule type" value="Genomic_DNA"/>
</dbReference>
<dbReference type="AlphaFoldDB" id="A0A4Q0YKR0"/>
<evidence type="ECO:0000313" key="2">
    <source>
        <dbReference type="Proteomes" id="UP000290287"/>
    </source>
</evidence>
<protein>
    <submittedName>
        <fullName evidence="1">Uncharacterized protein</fullName>
    </submittedName>
</protein>
<dbReference type="Gene3D" id="3.30.830.10">
    <property type="entry name" value="Metalloenzyme, LuxS/M16 peptidase-like"/>
    <property type="match status" value="1"/>
</dbReference>
<name>A0A4Q0YKR0_9GAMM</name>
<dbReference type="Proteomes" id="UP000290287">
    <property type="component" value="Unassembled WGS sequence"/>
</dbReference>
<dbReference type="InterPro" id="IPR011249">
    <property type="entry name" value="Metalloenz_LuxS/M16"/>
</dbReference>
<sequence>MEKFHLENDGGSHGFIFEYRNAIGLSGLPHIHEHLFIGHSKNKNSRTYLDVPKENRCTYFNAITGPRCTSFSFSSDSIESAENAYRHLLESTETIKIDQEFIHAEVIGLGKNLDVQGVIFNELIDTLSDPKQRPRSIFIDKLFSGRITEPSGDLVTLSRMSIFDVGCSFESAFGGTPDRFLTFGNFSVDGSTPQRVGSEETDFDYSNHYAAAHVESWAGENALHFSAYKVVYNSLDEVTSLILENVISNALHDAVPNCEIEVVSETAGKLTLIVNSYFDNYTHRLVQTLMTSIERYFMSMRLHFLNISDLEYMLQKTVSCSSYYYQIDTLRKLASPTKYTVWEHLIRFLDSYHIEYTGCSHTFKPGLTQSDVAKALFENIENLGCDESISMVSTSLPKLPTHKNATLSMPSRFDQAGVVSNEVALNVHIEVQEDVGELMSYAYEPNSWCSGVMLLCQNTNLFLGLKSSNTSDLERRINVIDLVNTHHMIEGDTFIRRNPDFKGYPIVSDETDTTYGRLCGNVDKYKLGLLLRILVVNYQYDIRLSGKGYNFDIWFDFFTDRIVIQSENLDALLSFVRTQELFPLRFKLCDYCTSAINNFDHHYLNFGRDFRSALLQISGITESGVRKAFKKITEEELVCIYTEVKIGLLKALDKYD</sequence>
<organism evidence="1 2">
    <name type="scientific">Veronia nyctiphanis</name>
    <dbReference type="NCBI Taxonomy" id="1278244"/>
    <lineage>
        <taxon>Bacteria</taxon>
        <taxon>Pseudomonadati</taxon>
        <taxon>Pseudomonadota</taxon>
        <taxon>Gammaproteobacteria</taxon>
        <taxon>Vibrionales</taxon>
        <taxon>Vibrionaceae</taxon>
        <taxon>Veronia</taxon>
    </lineage>
</organism>
<dbReference type="RefSeq" id="WP_129123898.1">
    <property type="nucleotide sequence ID" value="NZ_PEIB01000038.1"/>
</dbReference>
<keyword evidence="2" id="KW-1185">Reference proteome</keyword>
<comment type="caution">
    <text evidence="1">The sequence shown here is derived from an EMBL/GenBank/DDBJ whole genome shotgun (WGS) entry which is preliminary data.</text>
</comment>
<proteinExistence type="predicted"/>
<dbReference type="OrthoDB" id="9797223at2"/>
<evidence type="ECO:0000313" key="1">
    <source>
        <dbReference type="EMBL" id="RXJ71332.1"/>
    </source>
</evidence>
<dbReference type="GO" id="GO:0046872">
    <property type="term" value="F:metal ion binding"/>
    <property type="evidence" value="ECO:0007669"/>
    <property type="project" value="InterPro"/>
</dbReference>
<gene>
    <name evidence="1" type="ORF">CS022_21115</name>
</gene>
<reference evidence="1 2" key="1">
    <citation type="submission" date="2017-10" db="EMBL/GenBank/DDBJ databases">
        <title>Nyctiphanis sp. nov., isolated from the stomach of the euphausiid Nyctiphanes simplex (Hansen, 1911) in the Gulf of California.</title>
        <authorList>
            <person name="Gomez-Gil B."/>
            <person name="Aguilar-Mendez M."/>
            <person name="Lopez-Cortes A."/>
            <person name="Gomez-Gutierrez J."/>
            <person name="Roque A."/>
            <person name="Lang E."/>
            <person name="Gonzalez-Castillo A."/>
        </authorList>
    </citation>
    <scope>NUCLEOTIDE SEQUENCE [LARGE SCALE GENOMIC DNA]</scope>
    <source>
        <strain evidence="1 2">CAIM 600</strain>
    </source>
</reference>
<dbReference type="SUPFAM" id="SSF63411">
    <property type="entry name" value="LuxS/MPP-like metallohydrolase"/>
    <property type="match status" value="1"/>
</dbReference>